<gene>
    <name evidence="9" type="ORF">AMELA_G00266610</name>
</gene>
<evidence type="ECO:0000313" key="9">
    <source>
        <dbReference type="EMBL" id="KAF4071778.1"/>
    </source>
</evidence>
<organism evidence="9 10">
    <name type="scientific">Ameiurus melas</name>
    <name type="common">Black bullhead</name>
    <name type="synonym">Silurus melas</name>
    <dbReference type="NCBI Taxonomy" id="219545"/>
    <lineage>
        <taxon>Eukaryota</taxon>
        <taxon>Metazoa</taxon>
        <taxon>Chordata</taxon>
        <taxon>Craniata</taxon>
        <taxon>Vertebrata</taxon>
        <taxon>Euteleostomi</taxon>
        <taxon>Actinopterygii</taxon>
        <taxon>Neopterygii</taxon>
        <taxon>Teleostei</taxon>
        <taxon>Ostariophysi</taxon>
        <taxon>Siluriformes</taxon>
        <taxon>Ictaluridae</taxon>
        <taxon>Ameiurus</taxon>
    </lineage>
</organism>
<name>A0A7J5ZRC8_AMEME</name>
<proteinExistence type="predicted"/>
<protein>
    <recommendedName>
        <fullName evidence="8">EXPERA domain-containing protein</fullName>
    </recommendedName>
</protein>
<dbReference type="PROSITE" id="PS51751">
    <property type="entry name" value="EXPERA"/>
    <property type="match status" value="1"/>
</dbReference>
<keyword evidence="2 5" id="KW-0812">Transmembrane</keyword>
<feature type="domain" description="EXPERA" evidence="8">
    <location>
        <begin position="116"/>
        <end position="250"/>
    </location>
</feature>
<feature type="transmembrane region" description="Helical" evidence="6">
    <location>
        <begin position="65"/>
        <end position="85"/>
    </location>
</feature>
<reference evidence="9 10" key="1">
    <citation type="submission" date="2020-02" db="EMBL/GenBank/DDBJ databases">
        <title>A chromosome-scale genome assembly of the black bullhead catfish (Ameiurus melas).</title>
        <authorList>
            <person name="Wen M."/>
            <person name="Zham M."/>
            <person name="Cabau C."/>
            <person name="Klopp C."/>
            <person name="Donnadieu C."/>
            <person name="Roques C."/>
            <person name="Bouchez O."/>
            <person name="Lampietro C."/>
            <person name="Jouanno E."/>
            <person name="Herpin A."/>
            <person name="Louis A."/>
            <person name="Berthelot C."/>
            <person name="Parey E."/>
            <person name="Roest-Crollius H."/>
            <person name="Braasch I."/>
            <person name="Postlethwait J."/>
            <person name="Robinson-Rechavi M."/>
            <person name="Echchiki A."/>
            <person name="Begum T."/>
            <person name="Montfort J."/>
            <person name="Schartl M."/>
            <person name="Bobe J."/>
            <person name="Guiguen Y."/>
        </authorList>
    </citation>
    <scope>NUCLEOTIDE SEQUENCE [LARGE SCALE GENOMIC DNA]</scope>
    <source>
        <strain evidence="9">M_S1</strain>
        <tissue evidence="9">Blood</tissue>
    </source>
</reference>
<evidence type="ECO:0000256" key="5">
    <source>
        <dbReference type="PROSITE-ProRule" id="PRU01087"/>
    </source>
</evidence>
<feature type="transmembrane region" description="Helical" evidence="6">
    <location>
        <begin position="162"/>
        <end position="186"/>
    </location>
</feature>
<feature type="chain" id="PRO_5029614786" description="EXPERA domain-containing protein" evidence="7">
    <location>
        <begin position="26"/>
        <end position="270"/>
    </location>
</feature>
<dbReference type="PANTHER" id="PTHR14568">
    <property type="entry name" value="TRANSMEMBRANE SUPERFAMILY 6 MEMBER 1/2"/>
    <property type="match status" value="1"/>
</dbReference>
<dbReference type="Proteomes" id="UP000593565">
    <property type="component" value="Unassembled WGS sequence"/>
</dbReference>
<dbReference type="AlphaFoldDB" id="A0A7J5ZRC8"/>
<keyword evidence="10" id="KW-1185">Reference proteome</keyword>
<comment type="subcellular location">
    <subcellularLocation>
        <location evidence="1">Membrane</location>
        <topology evidence="1">Multi-pass membrane protein</topology>
    </subcellularLocation>
</comment>
<sequence>MSVLNASAGTAVFFLSLLSVPLCYSFNHLITTQSIETVLMAAASVVVILSHLARVLLKRKAPTDPLFYVYALYALLSVVNLIIGLEQDGIIDGFMTFYLKQNVQCEQMKSLFQRPVDLFFVLSLIVDTVFSVLRGLVVLDCPADWCRDYVLNYEPYLKDPTAYPAVQMLVNMLYSAPCVIMMMYGLCVPGCDWLPDLSLVHAGAMAQAQFCHTGASLHTRTPVTYRIPSERLLFFFTFNLFYALVPQVLSYRCITRPAFFISKTQHNRTD</sequence>
<dbReference type="EMBL" id="JAAGNN010000026">
    <property type="protein sequence ID" value="KAF4071778.1"/>
    <property type="molecule type" value="Genomic_DNA"/>
</dbReference>
<feature type="signal peptide" evidence="7">
    <location>
        <begin position="1"/>
        <end position="25"/>
    </location>
</feature>
<evidence type="ECO:0000256" key="4">
    <source>
        <dbReference type="ARBA" id="ARBA00023136"/>
    </source>
</evidence>
<feature type="transmembrane region" description="Helical" evidence="6">
    <location>
        <begin position="118"/>
        <end position="141"/>
    </location>
</feature>
<feature type="transmembrane region" description="Helical" evidence="6">
    <location>
        <begin position="232"/>
        <end position="254"/>
    </location>
</feature>
<dbReference type="InterPro" id="IPR059044">
    <property type="entry name" value="TM_Tm6sf1/2"/>
</dbReference>
<evidence type="ECO:0000313" key="10">
    <source>
        <dbReference type="Proteomes" id="UP000593565"/>
    </source>
</evidence>
<dbReference type="InterPro" id="IPR033118">
    <property type="entry name" value="EXPERA"/>
</dbReference>
<feature type="transmembrane region" description="Helical" evidence="6">
    <location>
        <begin position="35"/>
        <end position="53"/>
    </location>
</feature>
<keyword evidence="7" id="KW-0732">Signal</keyword>
<evidence type="ECO:0000259" key="8">
    <source>
        <dbReference type="PROSITE" id="PS51751"/>
    </source>
</evidence>
<dbReference type="GO" id="GO:0005765">
    <property type="term" value="C:lysosomal membrane"/>
    <property type="evidence" value="ECO:0007669"/>
    <property type="project" value="TreeGrafter"/>
</dbReference>
<keyword evidence="4 5" id="KW-0472">Membrane</keyword>
<dbReference type="Pfam" id="PF26083">
    <property type="entry name" value="TM_Tm6sf2"/>
    <property type="match status" value="1"/>
</dbReference>
<accession>A0A7J5ZRC8</accession>
<evidence type="ECO:0000256" key="2">
    <source>
        <dbReference type="ARBA" id="ARBA00022692"/>
    </source>
</evidence>
<dbReference type="PANTHER" id="PTHR14568:SF10">
    <property type="entry name" value="TRANSMEMBRANE 6 SUPERFAMILY MEMBER 1"/>
    <property type="match status" value="1"/>
</dbReference>
<evidence type="ECO:0000256" key="7">
    <source>
        <dbReference type="SAM" id="SignalP"/>
    </source>
</evidence>
<keyword evidence="3 5" id="KW-1133">Transmembrane helix</keyword>
<evidence type="ECO:0000256" key="1">
    <source>
        <dbReference type="ARBA" id="ARBA00004141"/>
    </source>
</evidence>
<comment type="caution">
    <text evidence="9">The sequence shown here is derived from an EMBL/GenBank/DDBJ whole genome shotgun (WGS) entry which is preliminary data.</text>
</comment>
<evidence type="ECO:0000256" key="3">
    <source>
        <dbReference type="ARBA" id="ARBA00022989"/>
    </source>
</evidence>
<evidence type="ECO:0000256" key="6">
    <source>
        <dbReference type="SAM" id="Phobius"/>
    </source>
</evidence>
<dbReference type="Pfam" id="PF05241">
    <property type="entry name" value="EBP"/>
    <property type="match status" value="1"/>
</dbReference>